<gene>
    <name evidence="19 21" type="primary">murB</name>
    <name evidence="21" type="ORF">GCM10023183_02440</name>
</gene>
<dbReference type="InterPro" id="IPR036635">
    <property type="entry name" value="MurB_C_sf"/>
</dbReference>
<keyword evidence="22" id="KW-1185">Reference proteome</keyword>
<dbReference type="EC" id="1.3.1.98" evidence="5 19"/>
<comment type="pathway">
    <text evidence="4 19">Cell wall biogenesis; peptidoglycan biosynthesis.</text>
</comment>
<evidence type="ECO:0000256" key="5">
    <source>
        <dbReference type="ARBA" id="ARBA00012518"/>
    </source>
</evidence>
<organism evidence="21 22">
    <name type="scientific">Nibribacter koreensis</name>
    <dbReference type="NCBI Taxonomy" id="1084519"/>
    <lineage>
        <taxon>Bacteria</taxon>
        <taxon>Pseudomonadati</taxon>
        <taxon>Bacteroidota</taxon>
        <taxon>Cytophagia</taxon>
        <taxon>Cytophagales</taxon>
        <taxon>Hymenobacteraceae</taxon>
        <taxon>Nibribacter</taxon>
    </lineage>
</organism>
<evidence type="ECO:0000256" key="15">
    <source>
        <dbReference type="ARBA" id="ARBA00023306"/>
    </source>
</evidence>
<evidence type="ECO:0000256" key="4">
    <source>
        <dbReference type="ARBA" id="ARBA00004752"/>
    </source>
</evidence>
<dbReference type="InterPro" id="IPR036318">
    <property type="entry name" value="FAD-bd_PCMH-like_sf"/>
</dbReference>
<evidence type="ECO:0000256" key="1">
    <source>
        <dbReference type="ARBA" id="ARBA00001974"/>
    </source>
</evidence>
<evidence type="ECO:0000256" key="11">
    <source>
        <dbReference type="ARBA" id="ARBA00022857"/>
    </source>
</evidence>
<comment type="cofactor">
    <cofactor evidence="1 19">
        <name>FAD</name>
        <dbReference type="ChEBI" id="CHEBI:57692"/>
    </cofactor>
</comment>
<keyword evidence="7 19" id="KW-0963">Cytoplasm</keyword>
<evidence type="ECO:0000256" key="13">
    <source>
        <dbReference type="ARBA" id="ARBA00022984"/>
    </source>
</evidence>
<dbReference type="PANTHER" id="PTHR21071:SF4">
    <property type="entry name" value="UDP-N-ACETYLENOLPYRUVOYLGLUCOSAMINE REDUCTASE"/>
    <property type="match status" value="1"/>
</dbReference>
<keyword evidence="13 19" id="KW-0573">Peptidoglycan synthesis</keyword>
<dbReference type="InterPro" id="IPR011601">
    <property type="entry name" value="MurB_C"/>
</dbReference>
<evidence type="ECO:0000256" key="14">
    <source>
        <dbReference type="ARBA" id="ARBA00023002"/>
    </source>
</evidence>
<evidence type="ECO:0000256" key="7">
    <source>
        <dbReference type="ARBA" id="ARBA00022490"/>
    </source>
</evidence>
<reference evidence="22" key="1">
    <citation type="journal article" date="2019" name="Int. J. Syst. Evol. Microbiol.">
        <title>The Global Catalogue of Microorganisms (GCM) 10K type strain sequencing project: providing services to taxonomists for standard genome sequencing and annotation.</title>
        <authorList>
            <consortium name="The Broad Institute Genomics Platform"/>
            <consortium name="The Broad Institute Genome Sequencing Center for Infectious Disease"/>
            <person name="Wu L."/>
            <person name="Ma J."/>
        </authorList>
    </citation>
    <scope>NUCLEOTIDE SEQUENCE [LARGE SCALE GENOMIC DNA]</scope>
    <source>
        <strain evidence="22">JCM 17917</strain>
    </source>
</reference>
<evidence type="ECO:0000256" key="3">
    <source>
        <dbReference type="ARBA" id="ARBA00004496"/>
    </source>
</evidence>
<keyword evidence="14 19" id="KW-0560">Oxidoreductase</keyword>
<evidence type="ECO:0000256" key="12">
    <source>
        <dbReference type="ARBA" id="ARBA00022960"/>
    </source>
</evidence>
<dbReference type="Gene3D" id="3.30.43.10">
    <property type="entry name" value="Uridine Diphospho-n-acetylenolpyruvylglucosamine Reductase, domain 2"/>
    <property type="match status" value="1"/>
</dbReference>
<keyword evidence="12 19" id="KW-0133">Cell shape</keyword>
<feature type="active site" evidence="19">
    <location>
        <position position="165"/>
    </location>
</feature>
<keyword evidence="11 19" id="KW-0521">NADP</keyword>
<evidence type="ECO:0000259" key="20">
    <source>
        <dbReference type="PROSITE" id="PS51387"/>
    </source>
</evidence>
<evidence type="ECO:0000256" key="8">
    <source>
        <dbReference type="ARBA" id="ARBA00022618"/>
    </source>
</evidence>
<comment type="catalytic activity">
    <reaction evidence="18 19">
        <text>UDP-N-acetyl-alpha-D-muramate + NADP(+) = UDP-N-acetyl-3-O-(1-carboxyvinyl)-alpha-D-glucosamine + NADPH + H(+)</text>
        <dbReference type="Rhea" id="RHEA:12248"/>
        <dbReference type="ChEBI" id="CHEBI:15378"/>
        <dbReference type="ChEBI" id="CHEBI:57783"/>
        <dbReference type="ChEBI" id="CHEBI:58349"/>
        <dbReference type="ChEBI" id="CHEBI:68483"/>
        <dbReference type="ChEBI" id="CHEBI:70757"/>
        <dbReference type="EC" id="1.3.1.98"/>
    </reaction>
</comment>
<dbReference type="Pfam" id="PF02873">
    <property type="entry name" value="MurB_C"/>
    <property type="match status" value="1"/>
</dbReference>
<comment type="subcellular location">
    <subcellularLocation>
        <location evidence="3 19">Cytoplasm</location>
    </subcellularLocation>
</comment>
<dbReference type="InterPro" id="IPR003170">
    <property type="entry name" value="MurB"/>
</dbReference>
<dbReference type="RefSeq" id="WP_345161509.1">
    <property type="nucleotide sequence ID" value="NZ_BAABGX010000001.1"/>
</dbReference>
<evidence type="ECO:0000313" key="22">
    <source>
        <dbReference type="Proteomes" id="UP001501844"/>
    </source>
</evidence>
<name>A0ABP8F657_9BACT</name>
<dbReference type="EMBL" id="BAABGX010000001">
    <property type="protein sequence ID" value="GAA4296013.1"/>
    <property type="molecule type" value="Genomic_DNA"/>
</dbReference>
<feature type="active site" evidence="19">
    <location>
        <position position="335"/>
    </location>
</feature>
<evidence type="ECO:0000256" key="10">
    <source>
        <dbReference type="ARBA" id="ARBA00022827"/>
    </source>
</evidence>
<evidence type="ECO:0000256" key="16">
    <source>
        <dbReference type="ARBA" id="ARBA00023316"/>
    </source>
</evidence>
<evidence type="ECO:0000256" key="6">
    <source>
        <dbReference type="ARBA" id="ARBA00015188"/>
    </source>
</evidence>
<keyword evidence="9 19" id="KW-0285">Flavoprotein</keyword>
<dbReference type="InterPro" id="IPR016169">
    <property type="entry name" value="FAD-bd_PCMH_sub2"/>
</dbReference>
<evidence type="ECO:0000256" key="9">
    <source>
        <dbReference type="ARBA" id="ARBA00022630"/>
    </source>
</evidence>
<proteinExistence type="inferred from homology"/>
<keyword evidence="10 19" id="KW-0274">FAD</keyword>
<dbReference type="NCBIfam" id="NF000755">
    <property type="entry name" value="PRK00046.1"/>
    <property type="match status" value="1"/>
</dbReference>
<dbReference type="Gene3D" id="3.30.465.10">
    <property type="match status" value="1"/>
</dbReference>
<dbReference type="InterPro" id="IPR006094">
    <property type="entry name" value="Oxid_FAD_bind_N"/>
</dbReference>
<feature type="domain" description="FAD-binding PCMH-type" evidence="20">
    <location>
        <begin position="17"/>
        <end position="189"/>
    </location>
</feature>
<evidence type="ECO:0000256" key="18">
    <source>
        <dbReference type="ARBA" id="ARBA00048914"/>
    </source>
</evidence>
<keyword evidence="15 19" id="KW-0131">Cell cycle</keyword>
<evidence type="ECO:0000256" key="19">
    <source>
        <dbReference type="HAMAP-Rule" id="MF_00037"/>
    </source>
</evidence>
<sequence>MQIKKEVSLKPYNTFGIDAKASLLAEFSSTQELQDILQHPAVKPLPKLILGGGSNVLFTQDVEAAVLLNRIKGITQEDQPDGEHVLVKSGSGETWHDLVLYSIEHHLGGIENLSLIPGTVGAAPLQNIGAYGVELKDTFYSLEAVEMETGNLITFTKDQCNFGYRESIFKKDAKGKYIVTSVTLQLTRKPTFNTSYGAITQTLEEMQVKELSLKAISDAVIHIRKSKLPDPAKIGNAGSFFKNPEIPIAQFELLKEQYPNMPGYPVSEFTVKVPAGWMIEQCGWKGKVLGQHGVHKDQALVLVNYGGATGNEVKELAYEIIHSVQEKFGITLTPEVNII</sequence>
<evidence type="ECO:0000313" key="21">
    <source>
        <dbReference type="EMBL" id="GAA4296013.1"/>
    </source>
</evidence>
<keyword evidence="16 19" id="KW-0961">Cell wall biogenesis/degradation</keyword>
<dbReference type="HAMAP" id="MF_00037">
    <property type="entry name" value="MurB"/>
    <property type="match status" value="1"/>
</dbReference>
<dbReference type="InterPro" id="IPR016167">
    <property type="entry name" value="FAD-bd_PCMH_sub1"/>
</dbReference>
<dbReference type="Proteomes" id="UP001501844">
    <property type="component" value="Unassembled WGS sequence"/>
</dbReference>
<dbReference type="Gene3D" id="3.90.78.10">
    <property type="entry name" value="UDP-N-acetylenolpyruvoylglucosamine reductase, C-terminal domain"/>
    <property type="match status" value="1"/>
</dbReference>
<dbReference type="PANTHER" id="PTHR21071">
    <property type="entry name" value="UDP-N-ACETYLENOLPYRUVOYLGLUCOSAMINE REDUCTASE"/>
    <property type="match status" value="1"/>
</dbReference>
<evidence type="ECO:0000256" key="17">
    <source>
        <dbReference type="ARBA" id="ARBA00031026"/>
    </source>
</evidence>
<dbReference type="SUPFAM" id="SSF56176">
    <property type="entry name" value="FAD-binding/transporter-associated domain-like"/>
    <property type="match status" value="1"/>
</dbReference>
<dbReference type="InterPro" id="IPR016166">
    <property type="entry name" value="FAD-bd_PCMH"/>
</dbReference>
<dbReference type="NCBIfam" id="TIGR00179">
    <property type="entry name" value="murB"/>
    <property type="match status" value="1"/>
</dbReference>
<comment type="function">
    <text evidence="2 19">Cell wall formation.</text>
</comment>
<dbReference type="SUPFAM" id="SSF56194">
    <property type="entry name" value="Uridine diphospho-N-Acetylenolpyruvylglucosamine reductase, MurB, C-terminal domain"/>
    <property type="match status" value="1"/>
</dbReference>
<protein>
    <recommendedName>
        <fullName evidence="6 19">UDP-N-acetylenolpyruvoylglucosamine reductase</fullName>
        <ecNumber evidence="5 19">1.3.1.98</ecNumber>
    </recommendedName>
    <alternativeName>
        <fullName evidence="17 19">UDP-N-acetylmuramate dehydrogenase</fullName>
    </alternativeName>
</protein>
<feature type="active site" description="Proton donor" evidence="19">
    <location>
        <position position="239"/>
    </location>
</feature>
<keyword evidence="8 19" id="KW-0132">Cell division</keyword>
<comment type="similarity">
    <text evidence="19">Belongs to the MurB family.</text>
</comment>
<dbReference type="Pfam" id="PF01565">
    <property type="entry name" value="FAD_binding_4"/>
    <property type="match status" value="1"/>
</dbReference>
<comment type="caution">
    <text evidence="21">The sequence shown here is derived from an EMBL/GenBank/DDBJ whole genome shotgun (WGS) entry which is preliminary data.</text>
</comment>
<dbReference type="PROSITE" id="PS51387">
    <property type="entry name" value="FAD_PCMH"/>
    <property type="match status" value="1"/>
</dbReference>
<evidence type="ECO:0000256" key="2">
    <source>
        <dbReference type="ARBA" id="ARBA00003921"/>
    </source>
</evidence>
<accession>A0ABP8F657</accession>